<comment type="caution">
    <text evidence="1">The sequence shown here is derived from an EMBL/GenBank/DDBJ whole genome shotgun (WGS) entry which is preliminary data.</text>
</comment>
<dbReference type="Proteomes" id="UP001177021">
    <property type="component" value="Unassembled WGS sequence"/>
</dbReference>
<keyword evidence="2" id="KW-1185">Reference proteome</keyword>
<proteinExistence type="predicted"/>
<organism evidence="1 2">
    <name type="scientific">Trifolium pratense</name>
    <name type="common">Red clover</name>
    <dbReference type="NCBI Taxonomy" id="57577"/>
    <lineage>
        <taxon>Eukaryota</taxon>
        <taxon>Viridiplantae</taxon>
        <taxon>Streptophyta</taxon>
        <taxon>Embryophyta</taxon>
        <taxon>Tracheophyta</taxon>
        <taxon>Spermatophyta</taxon>
        <taxon>Magnoliopsida</taxon>
        <taxon>eudicotyledons</taxon>
        <taxon>Gunneridae</taxon>
        <taxon>Pentapetalae</taxon>
        <taxon>rosids</taxon>
        <taxon>fabids</taxon>
        <taxon>Fabales</taxon>
        <taxon>Fabaceae</taxon>
        <taxon>Papilionoideae</taxon>
        <taxon>50 kb inversion clade</taxon>
        <taxon>NPAAA clade</taxon>
        <taxon>Hologalegina</taxon>
        <taxon>IRL clade</taxon>
        <taxon>Trifolieae</taxon>
        <taxon>Trifolium</taxon>
    </lineage>
</organism>
<dbReference type="EMBL" id="CASHSV030000044">
    <property type="protein sequence ID" value="CAJ2644711.1"/>
    <property type="molecule type" value="Genomic_DNA"/>
</dbReference>
<name>A0ACB0JK87_TRIPR</name>
<sequence length="322" mass="36087">MQCLSRVTKKQAAESVKTVKEKTTSKAVESEEPSKARKRPTNLSSTETGPSKKPKPNTIVVSDEEEEEEEQSFQRKRSQPSVIIETNIPETTSDNLSTEEKEKKMKEKREKQERKAKRKEEKKKEGKKSSEDRTRDKKHKKSKSSSDPSATNLKSPSISNEQQEPTPETEVQEDAAMPDATLKESDNMPQQDINPEDILSNKSSGDTLKDSETTISEKIIPEPSQDQPEHPMSAETDNKASPFKEWNENPTVKVDADETSSEEEDFDSEAIKEAEAGGSELLPETSTSKLSASLGLAEEEFILKFWHTGIKMFELNNGVNLL</sequence>
<reference evidence="1" key="1">
    <citation type="submission" date="2023-10" db="EMBL/GenBank/DDBJ databases">
        <authorList>
            <person name="Rodriguez Cubillos JULIANA M."/>
            <person name="De Vega J."/>
        </authorList>
    </citation>
    <scope>NUCLEOTIDE SEQUENCE</scope>
</reference>
<protein>
    <submittedName>
        <fullName evidence="1">Uncharacterized protein</fullName>
    </submittedName>
</protein>
<evidence type="ECO:0000313" key="1">
    <source>
        <dbReference type="EMBL" id="CAJ2644711.1"/>
    </source>
</evidence>
<gene>
    <name evidence="1" type="ORF">MILVUS5_LOCUS13680</name>
</gene>
<evidence type="ECO:0000313" key="2">
    <source>
        <dbReference type="Proteomes" id="UP001177021"/>
    </source>
</evidence>
<accession>A0ACB0JK87</accession>